<feature type="transmembrane region" description="Helical" evidence="1">
    <location>
        <begin position="86"/>
        <end position="114"/>
    </location>
</feature>
<name>A0A6N3E879_FLAPL</name>
<gene>
    <name evidence="2" type="ORF">FPLFYP42_02059</name>
</gene>
<evidence type="ECO:0000313" key="2">
    <source>
        <dbReference type="EMBL" id="VYU36872.1"/>
    </source>
</evidence>
<accession>A0A6N3E879</accession>
<keyword evidence="1" id="KW-1133">Transmembrane helix</keyword>
<evidence type="ECO:0000256" key="1">
    <source>
        <dbReference type="SAM" id="Phobius"/>
    </source>
</evidence>
<dbReference type="RefSeq" id="WP_207747370.1">
    <property type="nucleotide sequence ID" value="NZ_CACRUB010000035.1"/>
</dbReference>
<protein>
    <submittedName>
        <fullName evidence="2">Uncharacterized protein</fullName>
    </submittedName>
</protein>
<keyword evidence="1" id="KW-0472">Membrane</keyword>
<feature type="transmembrane region" description="Helical" evidence="1">
    <location>
        <begin position="58"/>
        <end position="79"/>
    </location>
</feature>
<organism evidence="2">
    <name type="scientific">Flavonifractor plautii</name>
    <name type="common">Fusobacterium plautii</name>
    <dbReference type="NCBI Taxonomy" id="292800"/>
    <lineage>
        <taxon>Bacteria</taxon>
        <taxon>Bacillati</taxon>
        <taxon>Bacillota</taxon>
        <taxon>Clostridia</taxon>
        <taxon>Eubacteriales</taxon>
        <taxon>Oscillospiraceae</taxon>
        <taxon>Flavonifractor</taxon>
    </lineage>
</organism>
<dbReference type="EMBL" id="CACRUB010000035">
    <property type="protein sequence ID" value="VYU36872.1"/>
    <property type="molecule type" value="Genomic_DNA"/>
</dbReference>
<sequence length="169" mass="18444">MGWIGWLGLASLPDCARGRALFSWYVLLLMALYVPAGWVVSRLRGWPRPDRKTGCKAVLYPALCAWGWAFGGCGLLLLFSGREALFPLAFTGFALLAFSFLLASPSALFMLLTLDLLSGSLRDAGVNAFFQSSAWFAAMFLAGLLPPMLFFLGSLLPKKRLTTAKNVIE</sequence>
<proteinExistence type="predicted"/>
<keyword evidence="1" id="KW-0812">Transmembrane</keyword>
<feature type="transmembrane region" description="Helical" evidence="1">
    <location>
        <begin position="21"/>
        <end position="38"/>
    </location>
</feature>
<reference evidence="2" key="1">
    <citation type="submission" date="2019-11" db="EMBL/GenBank/DDBJ databases">
        <authorList>
            <person name="Feng L."/>
        </authorList>
    </citation>
    <scope>NUCLEOTIDE SEQUENCE</scope>
    <source>
        <strain evidence="2">FplautiiLFYP42</strain>
    </source>
</reference>
<feature type="transmembrane region" description="Helical" evidence="1">
    <location>
        <begin position="134"/>
        <end position="156"/>
    </location>
</feature>
<dbReference type="AlphaFoldDB" id="A0A6N3E879"/>